<evidence type="ECO:0000313" key="2">
    <source>
        <dbReference type="EMBL" id="OZI35476.1"/>
    </source>
</evidence>
<organism evidence="2 3">
    <name type="scientific">Bordetella genomosp. 1</name>
    <dbReference type="NCBI Taxonomy" id="1395607"/>
    <lineage>
        <taxon>Bacteria</taxon>
        <taxon>Pseudomonadati</taxon>
        <taxon>Pseudomonadota</taxon>
        <taxon>Betaproteobacteria</taxon>
        <taxon>Burkholderiales</taxon>
        <taxon>Alcaligenaceae</taxon>
        <taxon>Bordetella</taxon>
    </lineage>
</organism>
<dbReference type="SUPFAM" id="SSF51556">
    <property type="entry name" value="Metallo-dependent hydrolases"/>
    <property type="match status" value="1"/>
</dbReference>
<protein>
    <recommendedName>
        <fullName evidence="1">Amidohydrolase-related domain-containing protein</fullName>
    </recommendedName>
</protein>
<dbReference type="InterPro" id="IPR052358">
    <property type="entry name" value="Aro_Compnd_Degr_Hydrolases"/>
</dbReference>
<evidence type="ECO:0000313" key="3">
    <source>
        <dbReference type="Proteomes" id="UP000217005"/>
    </source>
</evidence>
<dbReference type="Gene3D" id="3.20.20.140">
    <property type="entry name" value="Metal-dependent hydrolases"/>
    <property type="match status" value="1"/>
</dbReference>
<dbReference type="PANTHER" id="PTHR35563">
    <property type="entry name" value="BARREL METAL-DEPENDENT HYDROLASE, PUTATIVE (AFU_ORTHOLOGUE AFUA_1G16240)-RELATED"/>
    <property type="match status" value="1"/>
</dbReference>
<evidence type="ECO:0000259" key="1">
    <source>
        <dbReference type="Pfam" id="PF04909"/>
    </source>
</evidence>
<dbReference type="PANTHER" id="PTHR35563:SF2">
    <property type="entry name" value="BARREL METAL-DEPENDENT HYDROLASE, PUTATIVE (AFU_ORTHOLOGUE AFUA_1G16240)-RELATED"/>
    <property type="match status" value="1"/>
</dbReference>
<sequence length="314" mass="33534">MSSNPTLDAKARTVLGVTHSPVNAHVPPGACDCHVHIFGPFDKYPLAADRVFTPGLSTTDELLALHRALGIERAVVVQASPQGTDNRCMTDALATLDAAGHASRGVAVLAPDIDTAGLRALHRAGVRGARVNLQSYGQTNPDVARQALARTAAQVADLGWHVQIYTTLPVVAALADALAACTVPVVIDHFALASAVHGVAQPGFRALLDVIRAGNVYVKLSAPYRLTTWEDGRPPSAAREVARALIDTRLDRMLWGTDWPHSGAWPGRPRELATSEPLHPIDDGLQLNAFCGWVDARERQAILVDNAARLYDFA</sequence>
<dbReference type="AlphaFoldDB" id="A0A261SDN6"/>
<reference evidence="2 3" key="1">
    <citation type="submission" date="2017-05" db="EMBL/GenBank/DDBJ databases">
        <title>Complete and WGS of Bordetella genogroups.</title>
        <authorList>
            <person name="Spilker T."/>
            <person name="LiPuma J."/>
        </authorList>
    </citation>
    <scope>NUCLEOTIDE SEQUENCE [LARGE SCALE GENOMIC DNA]</scope>
    <source>
        <strain evidence="2 3">AU17610</strain>
    </source>
</reference>
<dbReference type="OrthoDB" id="9787654at2"/>
<gene>
    <name evidence="2" type="ORF">CEG14_10340</name>
</gene>
<dbReference type="InterPro" id="IPR006680">
    <property type="entry name" value="Amidohydro-rel"/>
</dbReference>
<dbReference type="EMBL" id="NEVL01000003">
    <property type="protein sequence ID" value="OZI35476.1"/>
    <property type="molecule type" value="Genomic_DNA"/>
</dbReference>
<dbReference type="InterPro" id="IPR032466">
    <property type="entry name" value="Metal_Hydrolase"/>
</dbReference>
<accession>A0A261SDN6</accession>
<dbReference type="Pfam" id="PF04909">
    <property type="entry name" value="Amidohydro_2"/>
    <property type="match status" value="1"/>
</dbReference>
<comment type="caution">
    <text evidence="2">The sequence shown here is derived from an EMBL/GenBank/DDBJ whole genome shotgun (WGS) entry which is preliminary data.</text>
</comment>
<dbReference type="GO" id="GO:0016787">
    <property type="term" value="F:hydrolase activity"/>
    <property type="evidence" value="ECO:0007669"/>
    <property type="project" value="InterPro"/>
</dbReference>
<dbReference type="Proteomes" id="UP000217005">
    <property type="component" value="Unassembled WGS sequence"/>
</dbReference>
<dbReference type="RefSeq" id="WP_094826285.1">
    <property type="nucleotide sequence ID" value="NZ_NEVL01000003.1"/>
</dbReference>
<proteinExistence type="predicted"/>
<feature type="domain" description="Amidohydrolase-related" evidence="1">
    <location>
        <begin position="31"/>
        <end position="313"/>
    </location>
</feature>
<name>A0A261SDN6_9BORD</name>